<reference evidence="1 2" key="1">
    <citation type="submission" date="2020-12" db="EMBL/GenBank/DDBJ databases">
        <title>Streptomyces typhae sp. nov., a novel endophytic actinomycete isolated from the root of cattail pollen (Typha angustifolia L.).</title>
        <authorList>
            <person name="Peng C."/>
            <person name="Liu C."/>
        </authorList>
    </citation>
    <scope>NUCLEOTIDE SEQUENCE [LARGE SCALE GENOMIC DNA]</scope>
    <source>
        <strain evidence="1 2">JCM 4753</strain>
    </source>
</reference>
<comment type="caution">
    <text evidence="1">The sequence shown here is derived from an EMBL/GenBank/DDBJ whole genome shotgun (WGS) entry which is preliminary data.</text>
</comment>
<sequence length="66" mass="7305">MSGSTSVLRPFVLRRLVPRLALGVVRRLVPRSASRAAPRHVPRLVLLRLVLLRLVLGQESLLSKAS</sequence>
<evidence type="ECO:0000313" key="1">
    <source>
        <dbReference type="EMBL" id="MBJ3807043.1"/>
    </source>
</evidence>
<proteinExistence type="predicted"/>
<accession>A0ABS0X1I8</accession>
<dbReference type="Proteomes" id="UP000634780">
    <property type="component" value="Unassembled WGS sequence"/>
</dbReference>
<evidence type="ECO:0000313" key="2">
    <source>
        <dbReference type="Proteomes" id="UP000634780"/>
    </source>
</evidence>
<name>A0ABS0X1I8_9ACTN</name>
<dbReference type="EMBL" id="JAEKOZ010000004">
    <property type="protein sequence ID" value="MBJ3807043.1"/>
    <property type="molecule type" value="Genomic_DNA"/>
</dbReference>
<dbReference type="RefSeq" id="WP_190118405.1">
    <property type="nucleotide sequence ID" value="NZ_BMVR01000010.1"/>
</dbReference>
<gene>
    <name evidence="1" type="ORF">JGB26_07905</name>
</gene>
<protein>
    <submittedName>
        <fullName evidence="1">Uncharacterized protein</fullName>
    </submittedName>
</protein>
<keyword evidence="2" id="KW-1185">Reference proteome</keyword>
<organism evidence="1 2">
    <name type="scientific">Streptomyces flavofungini</name>
    <dbReference type="NCBI Taxonomy" id="68200"/>
    <lineage>
        <taxon>Bacteria</taxon>
        <taxon>Bacillati</taxon>
        <taxon>Actinomycetota</taxon>
        <taxon>Actinomycetes</taxon>
        <taxon>Kitasatosporales</taxon>
        <taxon>Streptomycetaceae</taxon>
        <taxon>Streptomyces</taxon>
    </lineage>
</organism>